<evidence type="ECO:0000259" key="9">
    <source>
        <dbReference type="Pfam" id="PF02803"/>
    </source>
</evidence>
<dbReference type="Pfam" id="PF00108">
    <property type="entry name" value="Thiolase_N"/>
    <property type="match status" value="1"/>
</dbReference>
<dbReference type="Gene3D" id="3.40.47.10">
    <property type="match status" value="1"/>
</dbReference>
<organism evidence="10 11">
    <name type="scientific">Polaribacter pectinis</name>
    <dbReference type="NCBI Taxonomy" id="2738844"/>
    <lineage>
        <taxon>Bacteria</taxon>
        <taxon>Pseudomonadati</taxon>
        <taxon>Bacteroidota</taxon>
        <taxon>Flavobacteriia</taxon>
        <taxon>Flavobacteriales</taxon>
        <taxon>Flavobacteriaceae</taxon>
    </lineage>
</organism>
<dbReference type="GO" id="GO:0006635">
    <property type="term" value="P:fatty acid beta-oxidation"/>
    <property type="evidence" value="ECO:0007669"/>
    <property type="project" value="TreeGrafter"/>
</dbReference>
<dbReference type="PANTHER" id="PTHR43853">
    <property type="entry name" value="3-KETOACYL-COA THIOLASE, PEROXISOMAL"/>
    <property type="match status" value="1"/>
</dbReference>
<dbReference type="CDD" id="cd00751">
    <property type="entry name" value="thiolase"/>
    <property type="match status" value="1"/>
</dbReference>
<feature type="domain" description="Thiolase N-terminal" evidence="8">
    <location>
        <begin position="4"/>
        <end position="263"/>
    </location>
</feature>
<comment type="similarity">
    <text evidence="2 7">Belongs to the thiolase-like superfamily. Thiolase family.</text>
</comment>
<evidence type="ECO:0000256" key="6">
    <source>
        <dbReference type="PIRSR" id="PIRSR000429-1"/>
    </source>
</evidence>
<dbReference type="InterPro" id="IPR020615">
    <property type="entry name" value="Thiolase_acyl_enz_int_AS"/>
</dbReference>
<dbReference type="SUPFAM" id="SSF53901">
    <property type="entry name" value="Thiolase-like"/>
    <property type="match status" value="2"/>
</dbReference>
<accession>A0A7G9LB90</accession>
<dbReference type="FunFam" id="3.40.47.10:FF:000010">
    <property type="entry name" value="Acetyl-CoA acetyltransferase (Thiolase)"/>
    <property type="match status" value="1"/>
</dbReference>
<evidence type="ECO:0000256" key="1">
    <source>
        <dbReference type="ARBA" id="ARBA00005189"/>
    </source>
</evidence>
<dbReference type="InterPro" id="IPR020616">
    <property type="entry name" value="Thiolase_N"/>
</dbReference>
<reference evidence="10 11" key="1">
    <citation type="submission" date="2020-08" db="EMBL/GenBank/DDBJ databases">
        <title>Polaribacter sp. L12M9 isolated from gut of the Korean scallop.</title>
        <authorList>
            <person name="Jeong Y.S."/>
        </authorList>
    </citation>
    <scope>NUCLEOTIDE SEQUENCE [LARGE SCALE GENOMIC DNA]</scope>
    <source>
        <strain evidence="10 11">L12M9</strain>
    </source>
</reference>
<comment type="pathway">
    <text evidence="1">Lipid metabolism.</text>
</comment>
<evidence type="ECO:0000259" key="8">
    <source>
        <dbReference type="Pfam" id="PF00108"/>
    </source>
</evidence>
<dbReference type="AlphaFoldDB" id="A0A7G9LB90"/>
<dbReference type="GO" id="GO:0003988">
    <property type="term" value="F:acetyl-CoA C-acyltransferase activity"/>
    <property type="evidence" value="ECO:0007669"/>
    <property type="project" value="UniProtKB-EC"/>
</dbReference>
<gene>
    <name evidence="10" type="ORF">H9W90_01855</name>
</gene>
<dbReference type="PROSITE" id="PS00098">
    <property type="entry name" value="THIOLASE_1"/>
    <property type="match status" value="1"/>
</dbReference>
<sequence length="396" mass="42513">MKTVYIVQGYRTAVAKSKRGAFRFKRADELAAETIQHLMKNLPEFDKKRIDDVIVGNAMPEGSQGLNMARLISLMGLEIVDVPGVTVNRFCSSGIETIAMAVAKIQSGMADCIIAGGAESMSSVPMTGFKPELNYDTVADGHADYYWGMGNTAEAVAEKYNVSRKDQDEFALNSHLKALKAQAEDRFQDQIVPIEVEETFVDANGKKATRKYTVSKDEGPRKGSNIAGLERLRPVFATNGSVTAGNSSQTSDGAAFVMVMSEDMVKELNIKPIARLVSYAAAGVEPRIMGIGPVAAIPKALKQAGLKQEDISLIELNEAFASQSLAVIRELGLDADIINVNGGAIALGHPLGCTGAKLSVQLFDEMRKRNMQGKYGMVTMCVGTGQGAAGIFEFLN</sequence>
<dbReference type="NCBIfam" id="TIGR01930">
    <property type="entry name" value="AcCoA-C-Actrans"/>
    <property type="match status" value="1"/>
</dbReference>
<evidence type="ECO:0000256" key="5">
    <source>
        <dbReference type="ARBA" id="ARBA00024073"/>
    </source>
</evidence>
<dbReference type="InterPro" id="IPR020613">
    <property type="entry name" value="Thiolase_CS"/>
</dbReference>
<dbReference type="PROSITE" id="PS00737">
    <property type="entry name" value="THIOLASE_2"/>
    <property type="match status" value="1"/>
</dbReference>
<keyword evidence="3 7" id="KW-0808">Transferase</keyword>
<dbReference type="InterPro" id="IPR002155">
    <property type="entry name" value="Thiolase"/>
</dbReference>
<dbReference type="Proteomes" id="UP000515808">
    <property type="component" value="Chromosome"/>
</dbReference>
<name>A0A7G9LB90_9FLAO</name>
<evidence type="ECO:0000256" key="2">
    <source>
        <dbReference type="ARBA" id="ARBA00010982"/>
    </source>
</evidence>
<feature type="active site" description="Proton acceptor" evidence="6">
    <location>
        <position position="381"/>
    </location>
</feature>
<dbReference type="GO" id="GO:0005737">
    <property type="term" value="C:cytoplasm"/>
    <property type="evidence" value="ECO:0007669"/>
    <property type="project" value="UniProtKB-ARBA"/>
</dbReference>
<evidence type="ECO:0000313" key="10">
    <source>
        <dbReference type="EMBL" id="QNM85889.1"/>
    </source>
</evidence>
<evidence type="ECO:0000256" key="4">
    <source>
        <dbReference type="ARBA" id="ARBA00023315"/>
    </source>
</evidence>
<dbReference type="InterPro" id="IPR050215">
    <property type="entry name" value="Thiolase-like_sf_Thiolase"/>
</dbReference>
<evidence type="ECO:0000313" key="11">
    <source>
        <dbReference type="Proteomes" id="UP000515808"/>
    </source>
</evidence>
<dbReference type="GO" id="GO:0010124">
    <property type="term" value="P:phenylacetate catabolic process"/>
    <property type="evidence" value="ECO:0007669"/>
    <property type="project" value="TreeGrafter"/>
</dbReference>
<dbReference type="PANTHER" id="PTHR43853:SF21">
    <property type="entry name" value="STEROID 3-KETOACYL-COA THIOLASE"/>
    <property type="match status" value="1"/>
</dbReference>
<feature type="active site" description="Proton acceptor" evidence="6">
    <location>
        <position position="349"/>
    </location>
</feature>
<dbReference type="RefSeq" id="WP_187482783.1">
    <property type="nucleotide sequence ID" value="NZ_CP060695.1"/>
</dbReference>
<evidence type="ECO:0000256" key="3">
    <source>
        <dbReference type="ARBA" id="ARBA00022679"/>
    </source>
</evidence>
<keyword evidence="11" id="KW-1185">Reference proteome</keyword>
<keyword evidence="4 7" id="KW-0012">Acyltransferase</keyword>
<dbReference type="PROSITE" id="PS00099">
    <property type="entry name" value="THIOLASE_3"/>
    <property type="match status" value="1"/>
</dbReference>
<dbReference type="KEGG" id="ppec:H9W90_01855"/>
<evidence type="ECO:0000256" key="7">
    <source>
        <dbReference type="RuleBase" id="RU003557"/>
    </source>
</evidence>
<feature type="active site" description="Acyl-thioester intermediate" evidence="6">
    <location>
        <position position="91"/>
    </location>
</feature>
<dbReference type="InterPro" id="IPR020617">
    <property type="entry name" value="Thiolase_C"/>
</dbReference>
<proteinExistence type="inferred from homology"/>
<dbReference type="PIRSF" id="PIRSF000429">
    <property type="entry name" value="Ac-CoA_Ac_transf"/>
    <property type="match status" value="1"/>
</dbReference>
<dbReference type="InterPro" id="IPR016039">
    <property type="entry name" value="Thiolase-like"/>
</dbReference>
<protein>
    <recommendedName>
        <fullName evidence="5">acetyl-CoA C-acyltransferase</fullName>
        <ecNumber evidence="5">2.3.1.16</ecNumber>
    </recommendedName>
</protein>
<dbReference type="InterPro" id="IPR020610">
    <property type="entry name" value="Thiolase_AS"/>
</dbReference>
<dbReference type="EMBL" id="CP060695">
    <property type="protein sequence ID" value="QNM85889.1"/>
    <property type="molecule type" value="Genomic_DNA"/>
</dbReference>
<dbReference type="Pfam" id="PF02803">
    <property type="entry name" value="Thiolase_C"/>
    <property type="match status" value="1"/>
</dbReference>
<feature type="domain" description="Thiolase C-terminal" evidence="9">
    <location>
        <begin position="271"/>
        <end position="393"/>
    </location>
</feature>
<dbReference type="EC" id="2.3.1.16" evidence="5"/>